<reference evidence="1" key="1">
    <citation type="submission" date="2022-04" db="EMBL/GenBank/DDBJ databases">
        <title>Chromosome-scale genome assembly of Holotrichia oblita Faldermann.</title>
        <authorList>
            <person name="Rongchong L."/>
        </authorList>
    </citation>
    <scope>NUCLEOTIDE SEQUENCE</scope>
    <source>
        <strain evidence="1">81SQS9</strain>
    </source>
</reference>
<dbReference type="EMBL" id="CM043023">
    <property type="protein sequence ID" value="KAI4455782.1"/>
    <property type="molecule type" value="Genomic_DNA"/>
</dbReference>
<gene>
    <name evidence="1" type="ORF">MML48_9g00002267</name>
</gene>
<protein>
    <submittedName>
        <fullName evidence="1">Protein kinase-like domain superfamily</fullName>
    </submittedName>
</protein>
<evidence type="ECO:0000313" key="2">
    <source>
        <dbReference type="Proteomes" id="UP001056778"/>
    </source>
</evidence>
<proteinExistence type="predicted"/>
<keyword evidence="2" id="KW-1185">Reference proteome</keyword>
<dbReference type="Proteomes" id="UP001056778">
    <property type="component" value="Chromosome 9"/>
</dbReference>
<evidence type="ECO:0000313" key="1">
    <source>
        <dbReference type="EMBL" id="KAI4455782.1"/>
    </source>
</evidence>
<accession>A0ACB9SLA7</accession>
<organism evidence="1 2">
    <name type="scientific">Holotrichia oblita</name>
    <name type="common">Chafer beetle</name>
    <dbReference type="NCBI Taxonomy" id="644536"/>
    <lineage>
        <taxon>Eukaryota</taxon>
        <taxon>Metazoa</taxon>
        <taxon>Ecdysozoa</taxon>
        <taxon>Arthropoda</taxon>
        <taxon>Hexapoda</taxon>
        <taxon>Insecta</taxon>
        <taxon>Pterygota</taxon>
        <taxon>Neoptera</taxon>
        <taxon>Endopterygota</taxon>
        <taxon>Coleoptera</taxon>
        <taxon>Polyphaga</taxon>
        <taxon>Scarabaeiformia</taxon>
        <taxon>Scarabaeidae</taxon>
        <taxon>Melolonthinae</taxon>
        <taxon>Holotrichia</taxon>
    </lineage>
</organism>
<comment type="caution">
    <text evidence="1">The sequence shown here is derived from an EMBL/GenBank/DDBJ whole genome shotgun (WGS) entry which is preliminary data.</text>
</comment>
<sequence>MLNKLKKKSHNCQHFPRQIGSGLPPLINQFSDDGQCVLKLMVQYDPESRINVRRLVEHRYFAPLRDQYLINQFKFAALQQSLAEPGGVDTLAKCTGDHVIGYLSLAENLKQAKITNASSPKVYNLHKATRKLSPIQLSKTSAELTGHVSLSSS</sequence>
<name>A0ACB9SLA7_HOLOL</name>